<evidence type="ECO:0000256" key="1">
    <source>
        <dbReference type="ARBA" id="ARBA00005953"/>
    </source>
</evidence>
<proteinExistence type="inferred from homology"/>
<name>A0ABV0F4L7_9ENTE</name>
<comment type="similarity">
    <text evidence="1">Belongs to the 4-hydroxybenzoyl-CoA thioesterase family.</text>
</comment>
<dbReference type="CDD" id="cd00586">
    <property type="entry name" value="4HBT"/>
    <property type="match status" value="1"/>
</dbReference>
<dbReference type="PANTHER" id="PTHR31793:SF27">
    <property type="entry name" value="NOVEL THIOESTERASE SUPERFAMILY DOMAIN AND SAPOSIN A-TYPE DOMAIN CONTAINING PROTEIN (0610012H03RIK)"/>
    <property type="match status" value="1"/>
</dbReference>
<organism evidence="3 4">
    <name type="scientific">Enterococcus diestrammenae</name>
    <dbReference type="NCBI Taxonomy" id="1155073"/>
    <lineage>
        <taxon>Bacteria</taxon>
        <taxon>Bacillati</taxon>
        <taxon>Bacillota</taxon>
        <taxon>Bacilli</taxon>
        <taxon>Lactobacillales</taxon>
        <taxon>Enterococcaceae</taxon>
        <taxon>Enterococcus</taxon>
    </lineage>
</organism>
<evidence type="ECO:0000313" key="4">
    <source>
        <dbReference type="Proteomes" id="UP001429357"/>
    </source>
</evidence>
<dbReference type="Proteomes" id="UP001429357">
    <property type="component" value="Unassembled WGS sequence"/>
</dbReference>
<keyword evidence="2 3" id="KW-0378">Hydrolase</keyword>
<dbReference type="InterPro" id="IPR006684">
    <property type="entry name" value="YbgC/YbaW"/>
</dbReference>
<evidence type="ECO:0000256" key="2">
    <source>
        <dbReference type="ARBA" id="ARBA00022801"/>
    </source>
</evidence>
<dbReference type="EMBL" id="MAEI02000001">
    <property type="protein sequence ID" value="MEO1783020.1"/>
    <property type="molecule type" value="Genomic_DNA"/>
</dbReference>
<keyword evidence="4" id="KW-1185">Reference proteome</keyword>
<dbReference type="Gene3D" id="3.10.129.10">
    <property type="entry name" value="Hotdog Thioesterase"/>
    <property type="match status" value="1"/>
</dbReference>
<dbReference type="Pfam" id="PF13279">
    <property type="entry name" value="4HBT_2"/>
    <property type="match status" value="1"/>
</dbReference>
<dbReference type="InterPro" id="IPR050563">
    <property type="entry name" value="4-hydroxybenzoyl-CoA_TE"/>
</dbReference>
<sequence>MISPYPGYLREPHYYETDQMGIIHHSNYIRWFEEARIDLLTFLGMPFHTLEAAGISVPVVAVDCQYKNMIHYGDRVRIEVYVQQYTGTRMDFAYRVYDDKTEQLMTTGSSKHCFIATEKNRLTSLKKTAPAFHEVFQQFAEIQPEPQA</sequence>
<protein>
    <submittedName>
        <fullName evidence="3">Acyl-CoA thioester hydrolase</fullName>
    </submittedName>
</protein>
<dbReference type="NCBIfam" id="TIGR00051">
    <property type="entry name" value="YbgC/FadM family acyl-CoA thioesterase"/>
    <property type="match status" value="1"/>
</dbReference>
<dbReference type="InterPro" id="IPR029069">
    <property type="entry name" value="HotDog_dom_sf"/>
</dbReference>
<accession>A0ABV0F4L7</accession>
<evidence type="ECO:0000313" key="3">
    <source>
        <dbReference type="EMBL" id="MEO1783020.1"/>
    </source>
</evidence>
<dbReference type="GO" id="GO:0016787">
    <property type="term" value="F:hydrolase activity"/>
    <property type="evidence" value="ECO:0007669"/>
    <property type="project" value="UniProtKB-KW"/>
</dbReference>
<reference evidence="3 4" key="2">
    <citation type="submission" date="2024-02" db="EMBL/GenBank/DDBJ databases">
        <title>The Genome Sequence of Enterococcus diestrammenae JM9A.</title>
        <authorList>
            <person name="Earl A."/>
            <person name="Manson A."/>
            <person name="Gilmore M."/>
            <person name="Sanders J."/>
            <person name="Shea T."/>
            <person name="Howe W."/>
            <person name="Livny J."/>
            <person name="Cuomo C."/>
            <person name="Neafsey D."/>
            <person name="Birren B."/>
        </authorList>
    </citation>
    <scope>NUCLEOTIDE SEQUENCE [LARGE SCALE GENOMIC DNA]</scope>
    <source>
        <strain evidence="3 4">JM9A</strain>
    </source>
</reference>
<dbReference type="SUPFAM" id="SSF54637">
    <property type="entry name" value="Thioesterase/thiol ester dehydrase-isomerase"/>
    <property type="match status" value="1"/>
</dbReference>
<reference evidence="4" key="1">
    <citation type="submission" date="2016-06" db="EMBL/GenBank/DDBJ databases">
        <title>Four novel species of enterococci isolated from chicken manure.</title>
        <authorList>
            <person name="Van Tyne D."/>
        </authorList>
    </citation>
    <scope>NUCLEOTIDE SEQUENCE [LARGE SCALE GENOMIC DNA]</scope>
    <source>
        <strain evidence="4">JM9A</strain>
    </source>
</reference>
<dbReference type="PANTHER" id="PTHR31793">
    <property type="entry name" value="4-HYDROXYBENZOYL-COA THIOESTERASE FAMILY MEMBER"/>
    <property type="match status" value="1"/>
</dbReference>
<comment type="caution">
    <text evidence="3">The sequence shown here is derived from an EMBL/GenBank/DDBJ whole genome shotgun (WGS) entry which is preliminary data.</text>
</comment>
<gene>
    <name evidence="3" type="ORF">BAU18_002638</name>
</gene>